<feature type="region of interest" description="Disordered" evidence="1">
    <location>
        <begin position="1"/>
        <end position="42"/>
    </location>
</feature>
<evidence type="ECO:0000313" key="2">
    <source>
        <dbReference type="EMBL" id="NMU81747.1"/>
    </source>
</evidence>
<organism evidence="2 3">
    <name type="scientific">Vibrio parahaemolyticus</name>
    <dbReference type="NCBI Taxonomy" id="670"/>
    <lineage>
        <taxon>Bacteria</taxon>
        <taxon>Pseudomonadati</taxon>
        <taxon>Pseudomonadota</taxon>
        <taxon>Gammaproteobacteria</taxon>
        <taxon>Vibrionales</taxon>
        <taxon>Vibrionaceae</taxon>
        <taxon>Vibrio</taxon>
    </lineage>
</organism>
<reference evidence="2 3" key="1">
    <citation type="submission" date="2020-04" db="EMBL/GenBank/DDBJ databases">
        <title>Whole-genome sequencing of Vibrio spp. from China reveals different genetic environments of blaCTX-M-14 among diverse lineages.</title>
        <authorList>
            <person name="Zheng Z."/>
            <person name="Ye L."/>
            <person name="Chen S."/>
        </authorList>
    </citation>
    <scope>NUCLEOTIDE SEQUENCE [LARGE SCALE GENOMIC DNA]</scope>
    <source>
        <strain evidence="2 3">Vb0551</strain>
    </source>
</reference>
<name>A0A7Y0SDY1_VIBPH</name>
<feature type="non-terminal residue" evidence="2">
    <location>
        <position position="81"/>
    </location>
</feature>
<gene>
    <name evidence="2" type="ORF">HKB16_02515</name>
</gene>
<evidence type="ECO:0000313" key="3">
    <source>
        <dbReference type="Proteomes" id="UP000518904"/>
    </source>
</evidence>
<dbReference type="Proteomes" id="UP000518904">
    <property type="component" value="Unassembled WGS sequence"/>
</dbReference>
<proteinExistence type="predicted"/>
<dbReference type="AlphaFoldDB" id="A0A7Y0SDY1"/>
<comment type="caution">
    <text evidence="2">The sequence shown here is derived from an EMBL/GenBank/DDBJ whole genome shotgun (WGS) entry which is preliminary data.</text>
</comment>
<sequence>MSFISDSKYNIASDDPAAETGQIVGGGEYVSSEPSNGGGNEPVVVACEGPELTRIQLQNLIKSGSDYSRACVSTITNFSML</sequence>
<accession>A0A7Y0SDY1</accession>
<feature type="compositionally biased region" description="Polar residues" evidence="1">
    <location>
        <begin position="1"/>
        <end position="10"/>
    </location>
</feature>
<dbReference type="EMBL" id="JABCLB010000314">
    <property type="protein sequence ID" value="NMU81747.1"/>
    <property type="molecule type" value="Genomic_DNA"/>
</dbReference>
<evidence type="ECO:0000256" key="1">
    <source>
        <dbReference type="SAM" id="MobiDB-lite"/>
    </source>
</evidence>
<protein>
    <submittedName>
        <fullName evidence="2">Uncharacterized protein</fullName>
    </submittedName>
</protein>